<protein>
    <submittedName>
        <fullName evidence="1">Uncharacterized protein</fullName>
    </submittedName>
</protein>
<dbReference type="Proteomes" id="UP000594262">
    <property type="component" value="Unplaced"/>
</dbReference>
<evidence type="ECO:0000313" key="1">
    <source>
        <dbReference type="EnsemblMetazoa" id="CLYHEMP026331.1"/>
    </source>
</evidence>
<dbReference type="EnsemblMetazoa" id="CLYHEMT026331.1">
    <property type="protein sequence ID" value="CLYHEMP026331.1"/>
    <property type="gene ID" value="CLYHEMG026331"/>
</dbReference>
<dbReference type="AlphaFoldDB" id="A0A7M5XMT7"/>
<reference evidence="1" key="1">
    <citation type="submission" date="2021-01" db="UniProtKB">
        <authorList>
            <consortium name="EnsemblMetazoa"/>
        </authorList>
    </citation>
    <scope>IDENTIFICATION</scope>
</reference>
<evidence type="ECO:0000313" key="2">
    <source>
        <dbReference type="Proteomes" id="UP000594262"/>
    </source>
</evidence>
<proteinExistence type="predicted"/>
<name>A0A7M5XMT7_9CNID</name>
<sequence>EKISNNFQPIKRDAMYSFVDEFYGEINKTDGSKEIIFYLYDENYTLRSYMELKVLSKNPKVSIIIGCLTGTRYFSVRFPELAWLPVHRFILITNGPNLHDRYALNDKFNREHNGVPICFQSLLGLIRNPNFNRFEYYSNTLLPDTHFPKTIQNLTIYFQSNLEE</sequence>
<accession>A0A7M5XMT7</accession>
<organism evidence="1 2">
    <name type="scientific">Clytia hemisphaerica</name>
    <dbReference type="NCBI Taxonomy" id="252671"/>
    <lineage>
        <taxon>Eukaryota</taxon>
        <taxon>Metazoa</taxon>
        <taxon>Cnidaria</taxon>
        <taxon>Hydrozoa</taxon>
        <taxon>Hydroidolina</taxon>
        <taxon>Leptothecata</taxon>
        <taxon>Obeliida</taxon>
        <taxon>Clytiidae</taxon>
        <taxon>Clytia</taxon>
    </lineage>
</organism>
<keyword evidence="2" id="KW-1185">Reference proteome</keyword>